<dbReference type="EMBL" id="JABZXO010000003">
    <property type="protein sequence ID" value="MBF1656718.1"/>
    <property type="molecule type" value="Genomic_DNA"/>
</dbReference>
<proteinExistence type="predicted"/>
<dbReference type="InterPro" id="IPR000182">
    <property type="entry name" value="GNAT_dom"/>
</dbReference>
<dbReference type="Pfam" id="PF13673">
    <property type="entry name" value="Acetyltransf_10"/>
    <property type="match status" value="1"/>
</dbReference>
<evidence type="ECO:0000259" key="1">
    <source>
        <dbReference type="PROSITE" id="PS51186"/>
    </source>
</evidence>
<dbReference type="PROSITE" id="PS51186">
    <property type="entry name" value="GNAT"/>
    <property type="match status" value="1"/>
</dbReference>
<feature type="domain" description="N-acetyltransferase" evidence="1">
    <location>
        <begin position="18"/>
        <end position="169"/>
    </location>
</feature>
<dbReference type="Proteomes" id="UP000770330">
    <property type="component" value="Unassembled WGS sequence"/>
</dbReference>
<reference evidence="2" key="1">
    <citation type="submission" date="2020-04" db="EMBL/GenBank/DDBJ databases">
        <title>Deep metagenomics examines the oral microbiome during advanced dental caries in children, revealing novel taxa and co-occurrences with host molecules.</title>
        <authorList>
            <person name="Baker J.L."/>
            <person name="Morton J.T."/>
            <person name="Dinis M."/>
            <person name="Alvarez R."/>
            <person name="Tran N.C."/>
            <person name="Knight R."/>
            <person name="Edlund A."/>
        </authorList>
    </citation>
    <scope>NUCLEOTIDE SEQUENCE</scope>
    <source>
        <strain evidence="2">JCVI_39_bin.18</strain>
    </source>
</reference>
<dbReference type="SUPFAM" id="SSF55729">
    <property type="entry name" value="Acyl-CoA N-acyltransferases (Nat)"/>
    <property type="match status" value="1"/>
</dbReference>
<name>A0A930PRH1_9MICC</name>
<comment type="caution">
    <text evidence="2">The sequence shown here is derived from an EMBL/GenBank/DDBJ whole genome shotgun (WGS) entry which is preliminary data.</text>
</comment>
<gene>
    <name evidence="2" type="ORF">HXO61_02130</name>
</gene>
<dbReference type="InterPro" id="IPR016181">
    <property type="entry name" value="Acyl_CoA_acyltransferase"/>
</dbReference>
<evidence type="ECO:0000313" key="2">
    <source>
        <dbReference type="EMBL" id="MBF1656718.1"/>
    </source>
</evidence>
<sequence>MRKDEPLLLSTPPRLQAKRFDELTLRELQQIHITRSMVFTVGQQILAQEPDEADFESVHFFHADESGRVLAYLRIFDLMTVDDGYHRPIEGAWTIGRVAVREEARGTGLGRALLHEAISWVRENTEARQLVISAQSYLKDSYYGAAGFVQVGEPYLEVGIEHVEMVLNF</sequence>
<dbReference type="AlphaFoldDB" id="A0A930PRH1"/>
<organism evidence="2 3">
    <name type="scientific">Rothia mucilaginosa</name>
    <dbReference type="NCBI Taxonomy" id="43675"/>
    <lineage>
        <taxon>Bacteria</taxon>
        <taxon>Bacillati</taxon>
        <taxon>Actinomycetota</taxon>
        <taxon>Actinomycetes</taxon>
        <taxon>Micrococcales</taxon>
        <taxon>Micrococcaceae</taxon>
        <taxon>Rothia</taxon>
    </lineage>
</organism>
<accession>A0A930PRH1</accession>
<protein>
    <submittedName>
        <fullName evidence="2">GNAT family N-acetyltransferase</fullName>
    </submittedName>
</protein>
<dbReference type="Gene3D" id="3.40.630.30">
    <property type="match status" value="1"/>
</dbReference>
<dbReference type="GO" id="GO:0016747">
    <property type="term" value="F:acyltransferase activity, transferring groups other than amino-acyl groups"/>
    <property type="evidence" value="ECO:0007669"/>
    <property type="project" value="InterPro"/>
</dbReference>
<dbReference type="CDD" id="cd04301">
    <property type="entry name" value="NAT_SF"/>
    <property type="match status" value="1"/>
</dbReference>
<evidence type="ECO:0000313" key="3">
    <source>
        <dbReference type="Proteomes" id="UP000770330"/>
    </source>
</evidence>